<accession>A0ABQ7S944</accession>
<dbReference type="PIRSF" id="PIRSF037092">
    <property type="entry name" value="AP3_complex_delta"/>
    <property type="match status" value="1"/>
</dbReference>
<keyword evidence="10" id="KW-1185">Reference proteome</keyword>
<keyword evidence="5" id="KW-0653">Protein transport</keyword>
<dbReference type="EMBL" id="JAIFTH010000297">
    <property type="protein sequence ID" value="KAG9509886.1"/>
    <property type="molecule type" value="Genomic_DNA"/>
</dbReference>
<dbReference type="InterPro" id="IPR016024">
    <property type="entry name" value="ARM-type_fold"/>
</dbReference>
<evidence type="ECO:0000256" key="5">
    <source>
        <dbReference type="ARBA" id="ARBA00022927"/>
    </source>
</evidence>
<evidence type="ECO:0000256" key="7">
    <source>
        <dbReference type="SAM" id="MobiDB-lite"/>
    </source>
</evidence>
<dbReference type="InterPro" id="IPR017105">
    <property type="entry name" value="AP3_complex_dsu"/>
</dbReference>
<evidence type="ECO:0000256" key="1">
    <source>
        <dbReference type="ARBA" id="ARBA00004308"/>
    </source>
</evidence>
<organism evidence="9 10">
    <name type="scientific">Fragariocoptes setiger</name>
    <dbReference type="NCBI Taxonomy" id="1670756"/>
    <lineage>
        <taxon>Eukaryota</taxon>
        <taxon>Metazoa</taxon>
        <taxon>Ecdysozoa</taxon>
        <taxon>Arthropoda</taxon>
        <taxon>Chelicerata</taxon>
        <taxon>Arachnida</taxon>
        <taxon>Acari</taxon>
        <taxon>Acariformes</taxon>
        <taxon>Trombidiformes</taxon>
        <taxon>Prostigmata</taxon>
        <taxon>Eupodina</taxon>
        <taxon>Eriophyoidea</taxon>
        <taxon>Phytoptidae</taxon>
        <taxon>Fragariocoptes</taxon>
    </lineage>
</organism>
<gene>
    <name evidence="9" type="primary">g</name>
    <name evidence="9" type="ORF">GZH46_01583</name>
</gene>
<evidence type="ECO:0000313" key="9">
    <source>
        <dbReference type="EMBL" id="KAG9509886.1"/>
    </source>
</evidence>
<keyword evidence="3" id="KW-0813">Transport</keyword>
<name>A0ABQ7S944_9ACAR</name>
<feature type="domain" description="Clathrin/coatomer adaptor adaptin-like N-terminal" evidence="8">
    <location>
        <begin position="29"/>
        <end position="572"/>
    </location>
</feature>
<dbReference type="Proteomes" id="UP000825002">
    <property type="component" value="Unassembled WGS sequence"/>
</dbReference>
<feature type="non-terminal residue" evidence="9">
    <location>
        <position position="1"/>
    </location>
</feature>
<dbReference type="InterPro" id="IPR011989">
    <property type="entry name" value="ARM-like"/>
</dbReference>
<keyword evidence="4" id="KW-0677">Repeat</keyword>
<dbReference type="PANTHER" id="PTHR22781:SF12">
    <property type="entry name" value="AP-3 COMPLEX SUBUNIT DELTA-1"/>
    <property type="match status" value="1"/>
</dbReference>
<feature type="compositionally biased region" description="Acidic residues" evidence="7">
    <location>
        <begin position="619"/>
        <end position="629"/>
    </location>
</feature>
<dbReference type="Gene3D" id="1.25.10.10">
    <property type="entry name" value="Leucine-rich Repeat Variant"/>
    <property type="match status" value="1"/>
</dbReference>
<evidence type="ECO:0000256" key="2">
    <source>
        <dbReference type="ARBA" id="ARBA00006613"/>
    </source>
</evidence>
<dbReference type="SUPFAM" id="SSF48371">
    <property type="entry name" value="ARM repeat"/>
    <property type="match status" value="1"/>
</dbReference>
<dbReference type="Pfam" id="PF01602">
    <property type="entry name" value="Adaptin_N"/>
    <property type="match status" value="1"/>
</dbReference>
<proteinExistence type="inferred from homology"/>
<comment type="similarity">
    <text evidence="2">Belongs to the adaptor complexes large subunit family.</text>
</comment>
<reference evidence="9 10" key="1">
    <citation type="submission" date="2020-10" db="EMBL/GenBank/DDBJ databases">
        <authorList>
            <person name="Klimov P.B."/>
            <person name="Dyachkov S.M."/>
            <person name="Chetverikov P.E."/>
        </authorList>
    </citation>
    <scope>NUCLEOTIDE SEQUENCE [LARGE SCALE GENOMIC DNA]</scope>
    <source>
        <strain evidence="9">BMOC 18-1129-001#AD2665</strain>
        <tissue evidence="9">Entire mites</tissue>
    </source>
</reference>
<feature type="region of interest" description="Disordered" evidence="7">
    <location>
        <begin position="610"/>
        <end position="629"/>
    </location>
</feature>
<comment type="subcellular location">
    <subcellularLocation>
        <location evidence="1">Endomembrane system</location>
    </subcellularLocation>
</comment>
<comment type="caution">
    <text evidence="9">The sequence shown here is derived from an EMBL/GenBank/DDBJ whole genome shotgun (WGS) entry which is preliminary data.</text>
</comment>
<evidence type="ECO:0000256" key="6">
    <source>
        <dbReference type="ARBA" id="ARBA00023136"/>
    </source>
</evidence>
<keyword evidence="6" id="KW-0472">Membrane</keyword>
<evidence type="ECO:0000259" key="8">
    <source>
        <dbReference type="Pfam" id="PF01602"/>
    </source>
</evidence>
<dbReference type="InterPro" id="IPR002553">
    <property type="entry name" value="Clathrin/coatomer_adapt-like_N"/>
</dbReference>
<evidence type="ECO:0000256" key="3">
    <source>
        <dbReference type="ARBA" id="ARBA00022448"/>
    </source>
</evidence>
<sequence>MVKTNLDRLFDKNLTDLVRGIRNNKDNEAAYIAQSIEEIKEELKMPNINAKANAVAKLTYLQMIGYDISWAAFNIIEVMSSNKFTHKRIGYLASSQCFRLNTDVLMLTINMIRRDLCSRNMYEAGCAMSGLSCFMSSDLGRELFNDVIKLLSSTKPYLRKKAILLIYKILINFPDALPEVLPKLEEKLDDPDQGVQSSAVNVICELARKEPRKYLHLEGTFYKLMENSSNNWMLIKVIKLFGALTPLEPKIGEKLIDPLVTLVHSTSATSVLYECISTIMVVLIALSDSMPKPRAAGHRQLCAQKLRVLIEDPDQNLKYLGLLAMRKILQTHPKSVRAHQDIIFSCLEDKDESIRLRALDLLCGMVSKDNILSLVDRLMKNITTPHMGAAFRNEIVLKVIDICSREDYKYISDFDWYVTVLVTLAGIEGGTCHGNIITQQLLDVAVRVERVRPYATKQMAAILNHVDKFMTSFSVTEVLYAAAWICGEYSEFLDDKKSTMFFLLGALSFSSNILAVFIHNACKLFSRVAAERPDDLNEICDRLLIIELPRIFTVDDLEVQERATNFSKIIELTRTNDIDFTKMLYAYELKPVTSETQLKVPIPTHLNIDEPFETMSTNDENEDDDDEVENSTGFNLMNDGDTVSSRQVNAIIDFDEPMRSLGIAPATVRTSLIRDESLHNDIHYLRGDMSGKPVVDEHRETINNIQYVEQAVDAMELNDVPVRQVKSKKEQQPFKGIPGLASYSDFVKKNEVIQPPPIKAPTTKKVVKKVIVKKKVPKKANTQVDS</sequence>
<evidence type="ECO:0000256" key="4">
    <source>
        <dbReference type="ARBA" id="ARBA00022737"/>
    </source>
</evidence>
<dbReference type="PANTHER" id="PTHR22781">
    <property type="entry name" value="DELTA ADAPTIN-RELATED"/>
    <property type="match status" value="1"/>
</dbReference>
<evidence type="ECO:0000313" key="10">
    <source>
        <dbReference type="Proteomes" id="UP000825002"/>
    </source>
</evidence>
<protein>
    <submittedName>
        <fullName evidence="9">AP-3 complex subunit delta</fullName>
    </submittedName>
</protein>